<evidence type="ECO:0000313" key="2">
    <source>
        <dbReference type="EMBL" id="CAJ1945026.1"/>
    </source>
</evidence>
<feature type="compositionally biased region" description="Acidic residues" evidence="1">
    <location>
        <begin position="197"/>
        <end position="206"/>
    </location>
</feature>
<evidence type="ECO:0000256" key="1">
    <source>
        <dbReference type="SAM" id="MobiDB-lite"/>
    </source>
</evidence>
<reference evidence="2" key="1">
    <citation type="submission" date="2023-08" db="EMBL/GenBank/DDBJ databases">
        <authorList>
            <person name="Audoor S."/>
            <person name="Bilcke G."/>
        </authorList>
    </citation>
    <scope>NUCLEOTIDE SEQUENCE</scope>
</reference>
<feature type="region of interest" description="Disordered" evidence="1">
    <location>
        <begin position="44"/>
        <end position="87"/>
    </location>
</feature>
<comment type="caution">
    <text evidence="2">The sequence shown here is derived from an EMBL/GenBank/DDBJ whole genome shotgun (WGS) entry which is preliminary data.</text>
</comment>
<proteinExistence type="predicted"/>
<sequence length="608" mass="67810">MPNKRGNDDKALTCDAITRTNRPIDFVNNLANNHCVVEQVEETNKGAGHSHHIGQHQGDANANNLNQTDTADTPISHQSRSSSMQDDETLPDILMEFGSLVASEIENTGNFNENSHSADKKMTHNNAIITSNSDTPDDSKNVHRISFSASASGSTEVVDAKYAEEQFSDFTLDSFLDVSADSEQSALQPFDEFEFSVSSEEDDDMDSISGDQGNDNEPKPNANTDNNNAINPTKSIGALDSHEDSVSTESTTSLSSEEESTNNAAAESGNKTNCVSSSTTATTTGANDSNTIHRNQQRTDPLAIAPRPSDTPISFRSKEFQQYLSSFHSNESRRIRSACKGIDSCEHPPIGTLEDRFESVLDRPFRYWKALDQVLEYSNPEWLNYQRGRMVHYLIHFLELKIGFQDYNVDPPSRSLSTDDQESNASVSNGGGQLMPSPVVDEAWKALILESQLYEKITRYLQEFHGQPVYQYIHYSRVRTVMNSSTKRQATIPEELITTQSLFQDYFHELMPSSIRQVRTILPSRRSVPASRFSRAQTRTTNAQLAPFQCTPLTAAHKRHGQMQAQKRLNQNYNDMTTSPSSGGLRGLQVLNVNDEMMPTKIKHVVWC</sequence>
<gene>
    <name evidence="2" type="ORF">CYCCA115_LOCUS9173</name>
</gene>
<keyword evidence="3" id="KW-1185">Reference proteome</keyword>
<dbReference type="AlphaFoldDB" id="A0AAD2FJC9"/>
<dbReference type="EMBL" id="CAKOGP040001313">
    <property type="protein sequence ID" value="CAJ1945026.1"/>
    <property type="molecule type" value="Genomic_DNA"/>
</dbReference>
<protein>
    <submittedName>
        <fullName evidence="2">Uncharacterized protein</fullName>
    </submittedName>
</protein>
<feature type="compositionally biased region" description="Polar residues" evidence="1">
    <location>
        <begin position="414"/>
        <end position="428"/>
    </location>
</feature>
<feature type="compositionally biased region" description="Polar residues" evidence="1">
    <location>
        <begin position="58"/>
        <end position="84"/>
    </location>
</feature>
<dbReference type="Proteomes" id="UP001295423">
    <property type="component" value="Unassembled WGS sequence"/>
</dbReference>
<accession>A0AAD2FJC9</accession>
<feature type="compositionally biased region" description="Low complexity" evidence="1">
    <location>
        <begin position="219"/>
        <end position="234"/>
    </location>
</feature>
<organism evidence="2 3">
    <name type="scientific">Cylindrotheca closterium</name>
    <dbReference type="NCBI Taxonomy" id="2856"/>
    <lineage>
        <taxon>Eukaryota</taxon>
        <taxon>Sar</taxon>
        <taxon>Stramenopiles</taxon>
        <taxon>Ochrophyta</taxon>
        <taxon>Bacillariophyta</taxon>
        <taxon>Bacillariophyceae</taxon>
        <taxon>Bacillariophycidae</taxon>
        <taxon>Bacillariales</taxon>
        <taxon>Bacillariaceae</taxon>
        <taxon>Cylindrotheca</taxon>
    </lineage>
</organism>
<feature type="compositionally biased region" description="Low complexity" evidence="1">
    <location>
        <begin position="247"/>
        <end position="290"/>
    </location>
</feature>
<feature type="region of interest" description="Disordered" evidence="1">
    <location>
        <begin position="412"/>
        <end position="434"/>
    </location>
</feature>
<evidence type="ECO:0000313" key="3">
    <source>
        <dbReference type="Proteomes" id="UP001295423"/>
    </source>
</evidence>
<name>A0AAD2FJC9_9STRA</name>
<feature type="region of interest" description="Disordered" evidence="1">
    <location>
        <begin position="197"/>
        <end position="309"/>
    </location>
</feature>